<gene>
    <name evidence="1" type="ORF">C8J25_1231</name>
</gene>
<dbReference type="RefSeq" id="WP_146173438.1">
    <property type="nucleotide sequence ID" value="NZ_QAYE01000023.1"/>
</dbReference>
<reference evidence="1 2" key="1">
    <citation type="submission" date="2018-04" db="EMBL/GenBank/DDBJ databases">
        <title>Genomic Encyclopedia of Type Strains, Phase III (KMG-III): the genomes of soil and plant-associated and newly described type strains.</title>
        <authorList>
            <person name="Whitman W."/>
        </authorList>
    </citation>
    <scope>NUCLEOTIDE SEQUENCE [LARGE SCALE GENOMIC DNA]</scope>
    <source>
        <strain evidence="1 2">MA-olki</strain>
    </source>
</reference>
<organism evidence="1 2">
    <name type="scientific">Sphingomonas faeni</name>
    <dbReference type="NCBI Taxonomy" id="185950"/>
    <lineage>
        <taxon>Bacteria</taxon>
        <taxon>Pseudomonadati</taxon>
        <taxon>Pseudomonadota</taxon>
        <taxon>Alphaproteobacteria</taxon>
        <taxon>Sphingomonadales</taxon>
        <taxon>Sphingomonadaceae</taxon>
        <taxon>Sphingomonas</taxon>
    </lineage>
</organism>
<dbReference type="AlphaFoldDB" id="A0A2T5TVU5"/>
<proteinExistence type="predicted"/>
<dbReference type="GeneID" id="91007940"/>
<sequence>MTIPRTATVPGMTFEWSAPEGQPLNFNPVKAFRNAGFKVQALYCASMVSDGTNYFVVSAPGKRPGFLSIYAFDAPTATSVASWSISYRLDGYIPSLAEVQNGGDLLATGDCSTETFGHVEQISHAGAVALMKRMTSGSGIEAPR</sequence>
<dbReference type="EMBL" id="QAYE01000023">
    <property type="protein sequence ID" value="PTW43400.1"/>
    <property type="molecule type" value="Genomic_DNA"/>
</dbReference>
<dbReference type="OrthoDB" id="7557653at2"/>
<accession>A0A2T5TVU5</accession>
<comment type="caution">
    <text evidence="1">The sequence shown here is derived from an EMBL/GenBank/DDBJ whole genome shotgun (WGS) entry which is preliminary data.</text>
</comment>
<evidence type="ECO:0000313" key="2">
    <source>
        <dbReference type="Proteomes" id="UP000244013"/>
    </source>
</evidence>
<protein>
    <submittedName>
        <fullName evidence="1">Uncharacterized protein</fullName>
    </submittedName>
</protein>
<evidence type="ECO:0000313" key="1">
    <source>
        <dbReference type="EMBL" id="PTW43400.1"/>
    </source>
</evidence>
<dbReference type="Proteomes" id="UP000244013">
    <property type="component" value="Unassembled WGS sequence"/>
</dbReference>
<name>A0A2T5TVU5_9SPHN</name>